<reference evidence="1" key="2">
    <citation type="submission" date="2020-09" db="EMBL/GenBank/DDBJ databases">
        <authorList>
            <person name="Sun Q."/>
            <person name="Ohkuma M."/>
        </authorList>
    </citation>
    <scope>NUCLEOTIDE SEQUENCE</scope>
    <source>
        <strain evidence="1">JCM 19831</strain>
    </source>
</reference>
<protein>
    <recommendedName>
        <fullName evidence="3">Cytotoxic translational repressor of toxin-antitoxin stability system</fullName>
    </recommendedName>
</protein>
<evidence type="ECO:0000313" key="1">
    <source>
        <dbReference type="EMBL" id="GGM65902.1"/>
    </source>
</evidence>
<evidence type="ECO:0000313" key="2">
    <source>
        <dbReference type="Proteomes" id="UP000642070"/>
    </source>
</evidence>
<dbReference type="RefSeq" id="WP_190255198.1">
    <property type="nucleotide sequence ID" value="NZ_BMPI01000052.1"/>
</dbReference>
<keyword evidence="2" id="KW-1185">Reference proteome</keyword>
<reference evidence="1" key="1">
    <citation type="journal article" date="2014" name="Int. J. Syst. Evol. Microbiol.">
        <title>Complete genome sequence of Corynebacterium casei LMG S-19264T (=DSM 44701T), isolated from a smear-ripened cheese.</title>
        <authorList>
            <consortium name="US DOE Joint Genome Institute (JGI-PGF)"/>
            <person name="Walter F."/>
            <person name="Albersmeier A."/>
            <person name="Kalinowski J."/>
            <person name="Ruckert C."/>
        </authorList>
    </citation>
    <scope>NUCLEOTIDE SEQUENCE</scope>
    <source>
        <strain evidence="1">JCM 19831</strain>
    </source>
</reference>
<name>A0A917UAD1_9ACTN</name>
<evidence type="ECO:0008006" key="3">
    <source>
        <dbReference type="Google" id="ProtNLM"/>
    </source>
</evidence>
<proteinExistence type="predicted"/>
<dbReference type="AlphaFoldDB" id="A0A917UAD1"/>
<accession>A0A917UAD1</accession>
<comment type="caution">
    <text evidence="1">The sequence shown here is derived from an EMBL/GenBank/DDBJ whole genome shotgun (WGS) entry which is preliminary data.</text>
</comment>
<dbReference type="EMBL" id="BMPI01000052">
    <property type="protein sequence ID" value="GGM65902.1"/>
    <property type="molecule type" value="Genomic_DNA"/>
</dbReference>
<organism evidence="1 2">
    <name type="scientific">Dactylosporangium sucinum</name>
    <dbReference type="NCBI Taxonomy" id="1424081"/>
    <lineage>
        <taxon>Bacteria</taxon>
        <taxon>Bacillati</taxon>
        <taxon>Actinomycetota</taxon>
        <taxon>Actinomycetes</taxon>
        <taxon>Micromonosporales</taxon>
        <taxon>Micromonosporaceae</taxon>
        <taxon>Dactylosporangium</taxon>
    </lineage>
</organism>
<sequence length="147" mass="16770">MSWPTPTRQDHQKFCEIEGWEPVRTARGRTGAHHLTYELASPDGRIPRTRIAHPPDRSTYGPGIWSHILRDQLDVAEDVFWTCVRDGVKPARGRPELPTAEPIPAEVVHLLITRVGLTEPDVARMTKDEAITWLNQYWAAGERREDS</sequence>
<dbReference type="Proteomes" id="UP000642070">
    <property type="component" value="Unassembled WGS sequence"/>
</dbReference>
<gene>
    <name evidence="1" type="ORF">GCM10007977_079370</name>
</gene>